<evidence type="ECO:0000313" key="1">
    <source>
        <dbReference type="EMBL" id="OWT43518.1"/>
    </source>
</evidence>
<gene>
    <name evidence="1" type="ORF">VFPPC_18755</name>
</gene>
<protein>
    <submittedName>
        <fullName evidence="1">Uncharacterized protein</fullName>
    </submittedName>
</protein>
<dbReference type="RefSeq" id="XP_022285935.1">
    <property type="nucleotide sequence ID" value="XM_022430321.1"/>
</dbReference>
<organism evidence="1 2">
    <name type="scientific">Pochonia chlamydosporia 170</name>
    <dbReference type="NCBI Taxonomy" id="1380566"/>
    <lineage>
        <taxon>Eukaryota</taxon>
        <taxon>Fungi</taxon>
        <taxon>Dikarya</taxon>
        <taxon>Ascomycota</taxon>
        <taxon>Pezizomycotina</taxon>
        <taxon>Sordariomycetes</taxon>
        <taxon>Hypocreomycetidae</taxon>
        <taxon>Hypocreales</taxon>
        <taxon>Clavicipitaceae</taxon>
        <taxon>Pochonia</taxon>
    </lineage>
</organism>
<keyword evidence="2" id="KW-1185">Reference proteome</keyword>
<name>A0A219ARX2_METCM</name>
<dbReference type="KEGG" id="pchm:VFPPC_18755"/>
<accession>A0A219ARX2</accession>
<dbReference type="EMBL" id="LSBJ02000001">
    <property type="protein sequence ID" value="OWT43518.1"/>
    <property type="molecule type" value="Genomic_DNA"/>
</dbReference>
<dbReference type="AlphaFoldDB" id="A0A219ARX2"/>
<proteinExistence type="predicted"/>
<evidence type="ECO:0000313" key="2">
    <source>
        <dbReference type="Proteomes" id="UP000078397"/>
    </source>
</evidence>
<reference evidence="1 2" key="1">
    <citation type="journal article" date="2016" name="PLoS Pathog.">
        <title>Biosynthesis of antibiotic leucinostatins in bio-control fungus Purpureocillium lilacinum and their inhibition on phytophthora revealed by genome mining.</title>
        <authorList>
            <person name="Wang G."/>
            <person name="Liu Z."/>
            <person name="Lin R."/>
            <person name="Li E."/>
            <person name="Mao Z."/>
            <person name="Ling J."/>
            <person name="Yang Y."/>
            <person name="Yin W.B."/>
            <person name="Xie B."/>
        </authorList>
    </citation>
    <scope>NUCLEOTIDE SEQUENCE [LARGE SCALE GENOMIC DNA]</scope>
    <source>
        <strain evidence="1">170</strain>
    </source>
</reference>
<dbReference type="GeneID" id="33937438"/>
<sequence length="52" mass="5833">MLKILIIKYARIDTWNRQGLGIEFHPHLFVSVLSSLVCSSPTTQAPLPLNGR</sequence>
<comment type="caution">
    <text evidence="1">The sequence shown here is derived from an EMBL/GenBank/DDBJ whole genome shotgun (WGS) entry which is preliminary data.</text>
</comment>
<dbReference type="Proteomes" id="UP000078397">
    <property type="component" value="Unassembled WGS sequence"/>
</dbReference>